<comment type="caution">
    <text evidence="1">The sequence shown here is derived from an EMBL/GenBank/DDBJ whole genome shotgun (WGS) entry which is preliminary data.</text>
</comment>
<protein>
    <submittedName>
        <fullName evidence="1">DUF1572 domain-containing protein</fullName>
    </submittedName>
</protein>
<dbReference type="EMBL" id="DRQG01000092">
    <property type="protein sequence ID" value="HGY56018.1"/>
    <property type="molecule type" value="Genomic_DNA"/>
</dbReference>
<reference evidence="1" key="1">
    <citation type="journal article" date="2020" name="mSystems">
        <title>Genome- and Community-Level Interaction Insights into Carbon Utilization and Element Cycling Functions of Hydrothermarchaeota in Hydrothermal Sediment.</title>
        <authorList>
            <person name="Zhou Z."/>
            <person name="Liu Y."/>
            <person name="Xu W."/>
            <person name="Pan J."/>
            <person name="Luo Z.H."/>
            <person name="Li M."/>
        </authorList>
    </citation>
    <scope>NUCLEOTIDE SEQUENCE [LARGE SCALE GENOMIC DNA]</scope>
    <source>
        <strain evidence="1">HyVt-577</strain>
    </source>
</reference>
<name>A0A7V4U180_CALAY</name>
<dbReference type="AlphaFoldDB" id="A0A7V4U180"/>
<dbReference type="InterPro" id="IPR034660">
    <property type="entry name" value="DinB/YfiT-like"/>
</dbReference>
<gene>
    <name evidence="1" type="ORF">ENK44_09965</name>
</gene>
<sequence>MFIESIRIEYQRYKELGEGTFRQVPPDRFFEKPGVENNSLSILISHISGNLKSRFTDFLTSDGEKDWRNRDKEFEQENLSKEKLMEIWEEGWSVLFATLQSLSDEDMDKIVRIRGKELTVVKALHRSLAHTAYHVGQIVQLGKYFAGERWQTLSIARNQSASYNQNPDKER</sequence>
<organism evidence="1">
    <name type="scientific">Caldithrix abyssi</name>
    <dbReference type="NCBI Taxonomy" id="187145"/>
    <lineage>
        <taxon>Bacteria</taxon>
        <taxon>Pseudomonadati</taxon>
        <taxon>Calditrichota</taxon>
        <taxon>Calditrichia</taxon>
        <taxon>Calditrichales</taxon>
        <taxon>Calditrichaceae</taxon>
        <taxon>Caldithrix</taxon>
    </lineage>
</organism>
<dbReference type="Pfam" id="PF07609">
    <property type="entry name" value="DUF1572"/>
    <property type="match status" value="1"/>
</dbReference>
<proteinExistence type="predicted"/>
<dbReference type="SUPFAM" id="SSF109854">
    <property type="entry name" value="DinB/YfiT-like putative metalloenzymes"/>
    <property type="match status" value="1"/>
</dbReference>
<dbReference type="Proteomes" id="UP000885779">
    <property type="component" value="Unassembled WGS sequence"/>
</dbReference>
<accession>A0A7V4U180</accession>
<dbReference type="InterPro" id="IPR011466">
    <property type="entry name" value="DUF1572"/>
</dbReference>
<dbReference type="Gene3D" id="1.20.120.450">
    <property type="entry name" value="dinb family like domain"/>
    <property type="match status" value="1"/>
</dbReference>
<evidence type="ECO:0000313" key="1">
    <source>
        <dbReference type="EMBL" id="HGY56018.1"/>
    </source>
</evidence>